<dbReference type="SUPFAM" id="SSF88697">
    <property type="entry name" value="PUA domain-like"/>
    <property type="match status" value="1"/>
</dbReference>
<dbReference type="InterPro" id="IPR046336">
    <property type="entry name" value="Lon_prtase_N_sf"/>
</dbReference>
<dbReference type="Pfam" id="PF02190">
    <property type="entry name" value="LON_substr_bdg"/>
    <property type="match status" value="1"/>
</dbReference>
<dbReference type="InterPro" id="IPR003111">
    <property type="entry name" value="Lon_prtase_N"/>
</dbReference>
<dbReference type="SMART" id="SM00464">
    <property type="entry name" value="LON"/>
    <property type="match status" value="1"/>
</dbReference>
<dbReference type="PROSITE" id="PS51787">
    <property type="entry name" value="LON_N"/>
    <property type="match status" value="1"/>
</dbReference>
<dbReference type="Proteomes" id="UP000000238">
    <property type="component" value="Chromosome"/>
</dbReference>
<dbReference type="eggNOG" id="COG2802">
    <property type="taxonomic scope" value="Bacteria"/>
</dbReference>
<evidence type="ECO:0000313" key="2">
    <source>
        <dbReference type="EMBL" id="ABC32501.1"/>
    </source>
</evidence>
<dbReference type="Gene3D" id="1.10.4060.10">
    <property type="entry name" value="BPP1347 like domain"/>
    <property type="match status" value="1"/>
</dbReference>
<dbReference type="PANTHER" id="PTHR46732:SF8">
    <property type="entry name" value="ATP-DEPENDENT PROTEASE LA (LON) DOMAIN PROTEIN"/>
    <property type="match status" value="1"/>
</dbReference>
<dbReference type="AlphaFoldDB" id="Q2SA23"/>
<dbReference type="STRING" id="349521.HCH_05851"/>
<organism evidence="2 3">
    <name type="scientific">Hahella chejuensis (strain KCTC 2396)</name>
    <dbReference type="NCBI Taxonomy" id="349521"/>
    <lineage>
        <taxon>Bacteria</taxon>
        <taxon>Pseudomonadati</taxon>
        <taxon>Pseudomonadota</taxon>
        <taxon>Gammaproteobacteria</taxon>
        <taxon>Oceanospirillales</taxon>
        <taxon>Hahellaceae</taxon>
        <taxon>Hahella</taxon>
    </lineage>
</organism>
<reference evidence="2 3" key="1">
    <citation type="journal article" date="2005" name="Nucleic Acids Res.">
        <title>Genomic blueprint of Hahella chejuensis, a marine microbe producing an algicidal agent.</title>
        <authorList>
            <person name="Jeong H."/>
            <person name="Yim J.H."/>
            <person name="Lee C."/>
            <person name="Choi S.-H."/>
            <person name="Park Y.K."/>
            <person name="Yoon S.H."/>
            <person name="Hur C.-G."/>
            <person name="Kang H.-Y."/>
            <person name="Kim D."/>
            <person name="Lee H.H."/>
            <person name="Park K.H."/>
            <person name="Park S.-H."/>
            <person name="Park H.-S."/>
            <person name="Lee H.K."/>
            <person name="Oh T.K."/>
            <person name="Kim J.F."/>
        </authorList>
    </citation>
    <scope>NUCLEOTIDE SEQUENCE [LARGE SCALE GENOMIC DNA]</scope>
    <source>
        <strain evidence="2 3">KCTC 2396</strain>
    </source>
</reference>
<dbReference type="InterPro" id="IPR015947">
    <property type="entry name" value="PUA-like_sf"/>
</dbReference>
<feature type="domain" description="Lon N-terminal" evidence="1">
    <location>
        <begin position="5"/>
        <end position="192"/>
    </location>
</feature>
<dbReference type="HOGENOM" id="CLU_048359_3_0_6"/>
<dbReference type="OrthoDB" id="8558970at2"/>
<evidence type="ECO:0000313" key="3">
    <source>
        <dbReference type="Proteomes" id="UP000000238"/>
    </source>
</evidence>
<evidence type="ECO:0000259" key="1">
    <source>
        <dbReference type="PROSITE" id="PS51787"/>
    </source>
</evidence>
<proteinExistence type="predicted"/>
<dbReference type="PANTHER" id="PTHR46732">
    <property type="entry name" value="ATP-DEPENDENT PROTEASE LA (LON) DOMAIN PROTEIN"/>
    <property type="match status" value="1"/>
</dbReference>
<name>Q2SA23_HAHCH</name>
<protein>
    <recommendedName>
        <fullName evidence="1">Lon N-terminal domain-containing protein</fullName>
    </recommendedName>
</protein>
<dbReference type="RefSeq" id="WP_011399560.1">
    <property type="nucleotide sequence ID" value="NC_007645.1"/>
</dbReference>
<dbReference type="Gene3D" id="2.30.130.40">
    <property type="entry name" value="LON domain-like"/>
    <property type="match status" value="1"/>
</dbReference>
<accession>Q2SA23</accession>
<gene>
    <name evidence="2" type="ordered locus">HCH_05851</name>
</gene>
<dbReference type="EMBL" id="CP000155">
    <property type="protein sequence ID" value="ABC32501.1"/>
    <property type="molecule type" value="Genomic_DNA"/>
</dbReference>
<dbReference type="KEGG" id="hch:HCH_05851"/>
<sequence length="193" mass="21842">MTKEFPIFPLNSVLCPKGRLPLQIFEQRYLSMISRCLKSHEGFVIVLIKNGKEASGECTFFDVGSYARVVDFQQLPNGFLGITAEGECKVSISQAHRQSDGLYVAKVEALGLETPTETPEQYSELADLLEDLLRHPVIQALGMSVDFHDARDVGWRLVELLPLAMEDKQYLLTLEDPVYRLEQIRYLIHALAE</sequence>
<keyword evidence="3" id="KW-1185">Reference proteome</keyword>